<keyword evidence="1" id="KW-1133">Transmembrane helix</keyword>
<evidence type="ECO:0000313" key="3">
    <source>
        <dbReference type="Proteomes" id="UP000002432"/>
    </source>
</evidence>
<organism evidence="2 3">
    <name type="scientific">Koribacter versatilis (strain Ellin345)</name>
    <dbReference type="NCBI Taxonomy" id="204669"/>
    <lineage>
        <taxon>Bacteria</taxon>
        <taxon>Pseudomonadati</taxon>
        <taxon>Acidobacteriota</taxon>
        <taxon>Terriglobia</taxon>
        <taxon>Terriglobales</taxon>
        <taxon>Candidatus Korobacteraceae</taxon>
        <taxon>Candidatus Korobacter</taxon>
    </lineage>
</organism>
<keyword evidence="1" id="KW-0472">Membrane</keyword>
<dbReference type="STRING" id="204669.Acid345_4325"/>
<gene>
    <name evidence="2" type="ordered locus">Acid345_4325</name>
</gene>
<dbReference type="KEGG" id="aba:Acid345_4325"/>
<evidence type="ECO:0000256" key="1">
    <source>
        <dbReference type="SAM" id="Phobius"/>
    </source>
</evidence>
<dbReference type="Proteomes" id="UP000002432">
    <property type="component" value="Chromosome"/>
</dbReference>
<dbReference type="AlphaFoldDB" id="Q1IIH5"/>
<keyword evidence="3" id="KW-1185">Reference proteome</keyword>
<sequence>MSQCTDRVIGNILAGWRYDISMLAPEMREDYERHFVQCAHCRSRQKLHRGIDIGLMALATMSAFVFVLAFAVIRHFEPRHAFVLELASIAGFFLSAFVWLLVAVATPAPVVVVAAAKSGARTLHDRLPENIREKLPEEIRTKIIG</sequence>
<dbReference type="HOGENOM" id="CLU_136111_0_0_0"/>
<accession>Q1IIH5</accession>
<feature type="transmembrane region" description="Helical" evidence="1">
    <location>
        <begin position="93"/>
        <end position="116"/>
    </location>
</feature>
<dbReference type="OrthoDB" id="120373at2"/>
<proteinExistence type="predicted"/>
<evidence type="ECO:0000313" key="2">
    <source>
        <dbReference type="EMBL" id="ABF43325.1"/>
    </source>
</evidence>
<dbReference type="EMBL" id="CP000360">
    <property type="protein sequence ID" value="ABF43325.1"/>
    <property type="molecule type" value="Genomic_DNA"/>
</dbReference>
<protein>
    <submittedName>
        <fullName evidence="2">Uncharacterized protein</fullName>
    </submittedName>
</protein>
<feature type="transmembrane region" description="Helical" evidence="1">
    <location>
        <begin position="53"/>
        <end position="73"/>
    </location>
</feature>
<keyword evidence="1" id="KW-0812">Transmembrane</keyword>
<name>Q1IIH5_KORVE</name>
<reference evidence="2 3" key="1">
    <citation type="journal article" date="2009" name="Appl. Environ. Microbiol.">
        <title>Three genomes from the phylum Acidobacteria provide insight into the lifestyles of these microorganisms in soils.</title>
        <authorList>
            <person name="Ward N.L."/>
            <person name="Challacombe J.F."/>
            <person name="Janssen P.H."/>
            <person name="Henrissat B."/>
            <person name="Coutinho P.M."/>
            <person name="Wu M."/>
            <person name="Xie G."/>
            <person name="Haft D.H."/>
            <person name="Sait M."/>
            <person name="Badger J."/>
            <person name="Barabote R.D."/>
            <person name="Bradley B."/>
            <person name="Brettin T.S."/>
            <person name="Brinkac L.M."/>
            <person name="Bruce D."/>
            <person name="Creasy T."/>
            <person name="Daugherty S.C."/>
            <person name="Davidsen T.M."/>
            <person name="DeBoy R.T."/>
            <person name="Detter J.C."/>
            <person name="Dodson R.J."/>
            <person name="Durkin A.S."/>
            <person name="Ganapathy A."/>
            <person name="Gwinn-Giglio M."/>
            <person name="Han C.S."/>
            <person name="Khouri H."/>
            <person name="Kiss H."/>
            <person name="Kothari S.P."/>
            <person name="Madupu R."/>
            <person name="Nelson K.E."/>
            <person name="Nelson W.C."/>
            <person name="Paulsen I."/>
            <person name="Penn K."/>
            <person name="Ren Q."/>
            <person name="Rosovitz M.J."/>
            <person name="Selengut J.D."/>
            <person name="Shrivastava S."/>
            <person name="Sullivan S.A."/>
            <person name="Tapia R."/>
            <person name="Thompson L.S."/>
            <person name="Watkins K.L."/>
            <person name="Yang Q."/>
            <person name="Yu C."/>
            <person name="Zafar N."/>
            <person name="Zhou L."/>
            <person name="Kuske C.R."/>
        </authorList>
    </citation>
    <scope>NUCLEOTIDE SEQUENCE [LARGE SCALE GENOMIC DNA]</scope>
    <source>
        <strain evidence="2 3">Ellin345</strain>
    </source>
</reference>
<dbReference type="RefSeq" id="WP_011525122.1">
    <property type="nucleotide sequence ID" value="NC_008009.1"/>
</dbReference>
<dbReference type="eggNOG" id="ENOG5032WCI">
    <property type="taxonomic scope" value="Bacteria"/>
</dbReference>
<dbReference type="EnsemblBacteria" id="ABF43325">
    <property type="protein sequence ID" value="ABF43325"/>
    <property type="gene ID" value="Acid345_4325"/>
</dbReference>